<gene>
    <name evidence="5" type="ORF">POSPLADRAFT_1180712</name>
</gene>
<dbReference type="PANTHER" id="PTHR31082">
    <property type="entry name" value="PHEROMONE-REGULATED MEMBRANE PROTEIN 10"/>
    <property type="match status" value="1"/>
</dbReference>
<dbReference type="Proteomes" id="UP000194127">
    <property type="component" value="Unassembled WGS sequence"/>
</dbReference>
<dbReference type="OrthoDB" id="413008at2759"/>
<feature type="transmembrane region" description="Helical" evidence="3">
    <location>
        <begin position="619"/>
        <end position="644"/>
    </location>
</feature>
<accession>A0A1X6N242</accession>
<feature type="transmembrane region" description="Helical" evidence="3">
    <location>
        <begin position="595"/>
        <end position="613"/>
    </location>
</feature>
<evidence type="ECO:0000313" key="6">
    <source>
        <dbReference type="Proteomes" id="UP000194127"/>
    </source>
</evidence>
<dbReference type="GO" id="GO:0022857">
    <property type="term" value="F:transmembrane transporter activity"/>
    <property type="evidence" value="ECO:0007669"/>
    <property type="project" value="InterPro"/>
</dbReference>
<feature type="compositionally biased region" description="Basic and acidic residues" evidence="2">
    <location>
        <begin position="402"/>
        <end position="412"/>
    </location>
</feature>
<dbReference type="InterPro" id="IPR010619">
    <property type="entry name" value="ThrE-like_N"/>
</dbReference>
<feature type="compositionally biased region" description="Low complexity" evidence="2">
    <location>
        <begin position="388"/>
        <end position="399"/>
    </location>
</feature>
<dbReference type="AlphaFoldDB" id="A0A1X6N242"/>
<feature type="transmembrane region" description="Helical" evidence="3">
    <location>
        <begin position="790"/>
        <end position="814"/>
    </location>
</feature>
<keyword evidence="3" id="KW-0812">Transmembrane</keyword>
<dbReference type="PANTHER" id="PTHR31082:SF4">
    <property type="entry name" value="PHEROMONE-REGULATED MEMBRANE PROTEIN 10"/>
    <property type="match status" value="1"/>
</dbReference>
<evidence type="ECO:0000259" key="4">
    <source>
        <dbReference type="Pfam" id="PF06738"/>
    </source>
</evidence>
<proteinExistence type="inferred from homology"/>
<dbReference type="EMBL" id="KZ110596">
    <property type="protein sequence ID" value="OSX62580.1"/>
    <property type="molecule type" value="Genomic_DNA"/>
</dbReference>
<dbReference type="GeneID" id="36333726"/>
<keyword evidence="3" id="KW-0472">Membrane</keyword>
<feature type="transmembrane region" description="Helical" evidence="3">
    <location>
        <begin position="709"/>
        <end position="726"/>
    </location>
</feature>
<feature type="compositionally biased region" description="Low complexity" evidence="2">
    <location>
        <begin position="207"/>
        <end position="216"/>
    </location>
</feature>
<feature type="transmembrane region" description="Helical" evidence="3">
    <location>
        <begin position="571"/>
        <end position="588"/>
    </location>
</feature>
<dbReference type="RefSeq" id="XP_024339374.1">
    <property type="nucleotide sequence ID" value="XM_024488777.1"/>
</dbReference>
<feature type="transmembrane region" description="Helical" evidence="3">
    <location>
        <begin position="764"/>
        <end position="783"/>
    </location>
</feature>
<keyword evidence="3" id="KW-1133">Transmembrane helix</keyword>
<feature type="transmembrane region" description="Helical" evidence="3">
    <location>
        <begin position="656"/>
        <end position="677"/>
    </location>
</feature>
<feature type="compositionally biased region" description="Basic and acidic residues" evidence="2">
    <location>
        <begin position="223"/>
        <end position="240"/>
    </location>
</feature>
<keyword evidence="6" id="KW-1185">Reference proteome</keyword>
<dbReference type="STRING" id="670580.A0A1X6N242"/>
<name>A0A1X6N242_9APHY</name>
<feature type="region of interest" description="Disordered" evidence="2">
    <location>
        <begin position="193"/>
        <end position="248"/>
    </location>
</feature>
<evidence type="ECO:0000256" key="1">
    <source>
        <dbReference type="ARBA" id="ARBA00034125"/>
    </source>
</evidence>
<dbReference type="Pfam" id="PF06738">
    <property type="entry name" value="ThrE"/>
    <property type="match status" value="1"/>
</dbReference>
<evidence type="ECO:0000256" key="3">
    <source>
        <dbReference type="SAM" id="Phobius"/>
    </source>
</evidence>
<organism evidence="5 6">
    <name type="scientific">Postia placenta MAD-698-R-SB12</name>
    <dbReference type="NCBI Taxonomy" id="670580"/>
    <lineage>
        <taxon>Eukaryota</taxon>
        <taxon>Fungi</taxon>
        <taxon>Dikarya</taxon>
        <taxon>Basidiomycota</taxon>
        <taxon>Agaricomycotina</taxon>
        <taxon>Agaricomycetes</taxon>
        <taxon>Polyporales</taxon>
        <taxon>Adustoporiaceae</taxon>
        <taxon>Rhodonia</taxon>
    </lineage>
</organism>
<feature type="domain" description="Threonine/serine exporter-like N-terminal" evidence="4">
    <location>
        <begin position="437"/>
        <end position="675"/>
    </location>
</feature>
<feature type="region of interest" description="Disordered" evidence="2">
    <location>
        <begin position="340"/>
        <end position="420"/>
    </location>
</feature>
<feature type="region of interest" description="Disordered" evidence="2">
    <location>
        <begin position="1"/>
        <end position="173"/>
    </location>
</feature>
<evidence type="ECO:0000256" key="2">
    <source>
        <dbReference type="SAM" id="MobiDB-lite"/>
    </source>
</evidence>
<dbReference type="InterPro" id="IPR051361">
    <property type="entry name" value="ThrE/Ser_Exporter"/>
</dbReference>
<protein>
    <recommendedName>
        <fullName evidence="4">Threonine/serine exporter-like N-terminal domain-containing protein</fullName>
    </recommendedName>
</protein>
<feature type="compositionally biased region" description="Low complexity" evidence="2">
    <location>
        <begin position="85"/>
        <end position="104"/>
    </location>
</feature>
<feature type="transmembrane region" description="Helical" evidence="3">
    <location>
        <begin position="834"/>
        <end position="855"/>
    </location>
</feature>
<comment type="similarity">
    <text evidence="1">Belongs to the ThrE exporter (TC 2.A.79) family.</text>
</comment>
<reference evidence="5 6" key="1">
    <citation type="submission" date="2017-04" db="EMBL/GenBank/DDBJ databases">
        <title>Genome Sequence of the Model Brown-Rot Fungus Postia placenta SB12.</title>
        <authorList>
            <consortium name="DOE Joint Genome Institute"/>
            <person name="Gaskell J."/>
            <person name="Kersten P."/>
            <person name="Larrondo L.F."/>
            <person name="Canessa P."/>
            <person name="Martinez D."/>
            <person name="Hibbett D."/>
            <person name="Schmoll M."/>
            <person name="Kubicek C.P."/>
            <person name="Martinez A.T."/>
            <person name="Yadav J."/>
            <person name="Master E."/>
            <person name="Magnuson J.K."/>
            <person name="James T."/>
            <person name="Yaver D."/>
            <person name="Berka R."/>
            <person name="Labutti K."/>
            <person name="Lipzen A."/>
            <person name="Aerts A."/>
            <person name="Barry K."/>
            <person name="Henrissat B."/>
            <person name="Blanchette R."/>
            <person name="Grigoriev I."/>
            <person name="Cullen D."/>
        </authorList>
    </citation>
    <scope>NUCLEOTIDE SEQUENCE [LARGE SCALE GENOMIC DNA]</scope>
    <source>
        <strain evidence="5 6">MAD-698-R-SB12</strain>
    </source>
</reference>
<feature type="compositionally biased region" description="Low complexity" evidence="2">
    <location>
        <begin position="17"/>
        <end position="29"/>
    </location>
</feature>
<evidence type="ECO:0000313" key="5">
    <source>
        <dbReference type="EMBL" id="OSX62580.1"/>
    </source>
</evidence>
<feature type="transmembrane region" description="Helical" evidence="3">
    <location>
        <begin position="738"/>
        <end position="758"/>
    </location>
</feature>
<sequence length="870" mass="94135">MDSGSPPRIPSPTQDNRPPGGTRRSGGTKTPRKVQWHDERDASTESTESPRALDEHGLDPSAFETLTDALERHQSSSPASLPRLETVLTRESTSTSSESAPQSEYPSPSHDVPGEAFIDPSETAGLPGAGTERHSQRRKAKWRLPGSATTDTESDVEKSADSPQTPLGPPRHTGVLSALLSLYDANDAASATVGTPSIRSSFDESRPSSGFFPPSRTITQDSMRSEPGRRSQSPSRERTPRWAGSANASVASLTNLRLPKPWGESRPPHTRNGAGVFGPLIASTGNIAGAAAPNNAALAPSIKRPGYHLSRYSLESKMPKVEKSSPTLSRPRSMHFEIDPKSAPEHPSHLRTASMPFNIEGESPSSMRSRTKWTGVLQNLPKRGWSRAGTPSTPGTPATSDEEAKDKEDKARREKRRRKKAEVYITRHVAEIVQRQEFILKLARAMMMFGGPTHRLQAQIQSTAKVLDISLSCMYLPDVMLISFDDTATSTSNIKFIRQGSALDIGKLQDAYALYWKVIHDDISVKDASIDLDDLMRKPQLYKFWQLILIGGFCSASICSVSFNGSFIDSLISFPLGCLLIVIQVFAARNELYSNVFEITVTLLFSFIAAALADSGIFCYTAIGAASIVLILPGFIILCGSLELASRNIVSGAVRVCFSIIYSLFLGFGLSIGATAYSKITHHPLAGANDLTCNNSHDPNGPWYQQTPSLWWAFLTVPLYSLSLSLRNQAPTNRYETLLLVIISCVGWVCNHFTGTKFPNQSDISAAVGGLAVGFISNLYGRFFRNGNAFAVMITGILFQLPSGLANGGLFSFVSDETAGSSSTESYLSGFDTALQLVSVSIGLTVGLGISLVMVHPVQSRRRAGGVFSL</sequence>